<dbReference type="Gene3D" id="3.30.1320.10">
    <property type="match status" value="1"/>
</dbReference>
<evidence type="ECO:0000256" key="1">
    <source>
        <dbReference type="ARBA" id="ARBA00022980"/>
    </source>
</evidence>
<protein>
    <recommendedName>
        <fullName evidence="3">Small ribosomal subunit protein bS16</fullName>
    </recommendedName>
</protein>
<dbReference type="PANTHER" id="PTHR12919:SF20">
    <property type="entry name" value="SMALL RIBOSOMAL SUBUNIT PROTEIN BS16M"/>
    <property type="match status" value="1"/>
</dbReference>
<name>A0A6B1DN57_9CHLR</name>
<keyword evidence="2 3" id="KW-0687">Ribonucleoprotein</keyword>
<dbReference type="InterPro" id="IPR000307">
    <property type="entry name" value="Ribosomal_bS16"/>
</dbReference>
<dbReference type="GO" id="GO:0003735">
    <property type="term" value="F:structural constituent of ribosome"/>
    <property type="evidence" value="ECO:0007669"/>
    <property type="project" value="InterPro"/>
</dbReference>
<dbReference type="HAMAP" id="MF_00385">
    <property type="entry name" value="Ribosomal_bS16"/>
    <property type="match status" value="1"/>
</dbReference>
<dbReference type="PANTHER" id="PTHR12919">
    <property type="entry name" value="30S RIBOSOMAL PROTEIN S16"/>
    <property type="match status" value="1"/>
</dbReference>
<keyword evidence="1 3" id="KW-0689">Ribosomal protein</keyword>
<comment type="caution">
    <text evidence="4">The sequence shown here is derived from an EMBL/GenBank/DDBJ whole genome shotgun (WGS) entry which is preliminary data.</text>
</comment>
<dbReference type="InterPro" id="IPR023803">
    <property type="entry name" value="Ribosomal_bS16_dom_sf"/>
</dbReference>
<evidence type="ECO:0000313" key="4">
    <source>
        <dbReference type="EMBL" id="MYD88930.1"/>
    </source>
</evidence>
<dbReference type="GO" id="GO:0015935">
    <property type="term" value="C:small ribosomal subunit"/>
    <property type="evidence" value="ECO:0007669"/>
    <property type="project" value="TreeGrafter"/>
</dbReference>
<gene>
    <name evidence="3 4" type="primary">rpsP</name>
    <name evidence="4" type="ORF">F4Y08_01125</name>
</gene>
<reference evidence="4" key="1">
    <citation type="submission" date="2019-09" db="EMBL/GenBank/DDBJ databases">
        <title>Characterisation of the sponge microbiome using genome-centric metagenomics.</title>
        <authorList>
            <person name="Engelberts J.P."/>
            <person name="Robbins S.J."/>
            <person name="De Goeij J.M."/>
            <person name="Aranda M."/>
            <person name="Bell S.C."/>
            <person name="Webster N.S."/>
        </authorList>
    </citation>
    <scope>NUCLEOTIDE SEQUENCE</scope>
    <source>
        <strain evidence="4">SB0662_bin_9</strain>
    </source>
</reference>
<dbReference type="Pfam" id="PF00886">
    <property type="entry name" value="Ribosomal_S16"/>
    <property type="match status" value="1"/>
</dbReference>
<comment type="similarity">
    <text evidence="3">Belongs to the bacterial ribosomal protein bS16 family.</text>
</comment>
<dbReference type="SUPFAM" id="SSF54565">
    <property type="entry name" value="Ribosomal protein S16"/>
    <property type="match status" value="1"/>
</dbReference>
<evidence type="ECO:0000256" key="2">
    <source>
        <dbReference type="ARBA" id="ARBA00023274"/>
    </source>
</evidence>
<proteinExistence type="inferred from homology"/>
<accession>A0A6B1DN57</accession>
<dbReference type="EMBL" id="VXPY01000009">
    <property type="protein sequence ID" value="MYD88930.1"/>
    <property type="molecule type" value="Genomic_DNA"/>
</dbReference>
<evidence type="ECO:0000256" key="3">
    <source>
        <dbReference type="HAMAP-Rule" id="MF_00385"/>
    </source>
</evidence>
<sequence>MVRIRLVRKGTKNKPTYRILVADQRKATSGSFIENIGHFNPRTEPETIVVDMERANHWIARGAQPTPAVQRLLKVAAAEAAPTTETDEHVAA</sequence>
<dbReference type="GO" id="GO:0005737">
    <property type="term" value="C:cytoplasm"/>
    <property type="evidence" value="ECO:0007669"/>
    <property type="project" value="UniProtKB-ARBA"/>
</dbReference>
<dbReference type="NCBIfam" id="TIGR00002">
    <property type="entry name" value="S16"/>
    <property type="match status" value="1"/>
</dbReference>
<dbReference type="GO" id="GO:0006412">
    <property type="term" value="P:translation"/>
    <property type="evidence" value="ECO:0007669"/>
    <property type="project" value="UniProtKB-UniRule"/>
</dbReference>
<organism evidence="4">
    <name type="scientific">Caldilineaceae bacterium SB0662_bin_9</name>
    <dbReference type="NCBI Taxonomy" id="2605258"/>
    <lineage>
        <taxon>Bacteria</taxon>
        <taxon>Bacillati</taxon>
        <taxon>Chloroflexota</taxon>
        <taxon>Caldilineae</taxon>
        <taxon>Caldilineales</taxon>
        <taxon>Caldilineaceae</taxon>
    </lineage>
</organism>
<dbReference type="AlphaFoldDB" id="A0A6B1DN57"/>